<evidence type="ECO:0000313" key="5">
    <source>
        <dbReference type="Proteomes" id="UP000663870"/>
    </source>
</evidence>
<dbReference type="GO" id="GO:0005634">
    <property type="term" value="C:nucleus"/>
    <property type="evidence" value="ECO:0007669"/>
    <property type="project" value="TreeGrafter"/>
</dbReference>
<evidence type="ECO:0008006" key="6">
    <source>
        <dbReference type="Google" id="ProtNLM"/>
    </source>
</evidence>
<proteinExistence type="predicted"/>
<protein>
    <recommendedName>
        <fullName evidence="6">Ankyrin repeat domain-containing protein</fullName>
    </recommendedName>
</protein>
<keyword evidence="2 3" id="KW-0040">ANK repeat</keyword>
<keyword evidence="1" id="KW-0677">Repeat</keyword>
<feature type="repeat" description="ANK" evidence="3">
    <location>
        <begin position="211"/>
        <end position="245"/>
    </location>
</feature>
<comment type="caution">
    <text evidence="4">The sequence shown here is derived from an EMBL/GenBank/DDBJ whole genome shotgun (WGS) entry which is preliminary data.</text>
</comment>
<dbReference type="PROSITE" id="PS50297">
    <property type="entry name" value="ANK_REP_REGION"/>
    <property type="match status" value="3"/>
</dbReference>
<dbReference type="Pfam" id="PF12796">
    <property type="entry name" value="Ank_2"/>
    <property type="match status" value="1"/>
</dbReference>
<dbReference type="Pfam" id="PF00023">
    <property type="entry name" value="Ank"/>
    <property type="match status" value="1"/>
</dbReference>
<dbReference type="InterPro" id="IPR050776">
    <property type="entry name" value="Ank_Repeat/CDKN_Inhibitor"/>
</dbReference>
<keyword evidence="5" id="KW-1185">Reference proteome</keyword>
<dbReference type="PANTHER" id="PTHR24201">
    <property type="entry name" value="ANK_REP_REGION DOMAIN-CONTAINING PROTEIN"/>
    <property type="match status" value="1"/>
</dbReference>
<gene>
    <name evidence="4" type="ORF">JXQ802_LOCUS24</name>
</gene>
<dbReference type="PROSITE" id="PS50088">
    <property type="entry name" value="ANK_REPEAT"/>
    <property type="match status" value="3"/>
</dbReference>
<dbReference type="InterPro" id="IPR002110">
    <property type="entry name" value="Ankyrin_rpt"/>
</dbReference>
<dbReference type="AlphaFoldDB" id="A0A813MH39"/>
<reference evidence="4" key="1">
    <citation type="submission" date="2021-02" db="EMBL/GenBank/DDBJ databases">
        <authorList>
            <person name="Nowell W R."/>
        </authorList>
    </citation>
    <scope>NUCLEOTIDE SEQUENCE</scope>
</reference>
<organism evidence="4 5">
    <name type="scientific">Rotaria sordida</name>
    <dbReference type="NCBI Taxonomy" id="392033"/>
    <lineage>
        <taxon>Eukaryota</taxon>
        <taxon>Metazoa</taxon>
        <taxon>Spiralia</taxon>
        <taxon>Gnathifera</taxon>
        <taxon>Rotifera</taxon>
        <taxon>Eurotatoria</taxon>
        <taxon>Bdelloidea</taxon>
        <taxon>Philodinida</taxon>
        <taxon>Philodinidae</taxon>
        <taxon>Rotaria</taxon>
    </lineage>
</organism>
<evidence type="ECO:0000256" key="1">
    <source>
        <dbReference type="ARBA" id="ARBA00022737"/>
    </source>
</evidence>
<evidence type="ECO:0000313" key="4">
    <source>
        <dbReference type="EMBL" id="CAF0724494.1"/>
    </source>
</evidence>
<dbReference type="PANTHER" id="PTHR24201:SF2">
    <property type="entry name" value="ANKYRIN REPEAT DOMAIN-CONTAINING PROTEIN 42"/>
    <property type="match status" value="1"/>
</dbReference>
<dbReference type="Gene3D" id="1.25.40.20">
    <property type="entry name" value="Ankyrin repeat-containing domain"/>
    <property type="match status" value="2"/>
</dbReference>
<evidence type="ECO:0000256" key="2">
    <source>
        <dbReference type="ARBA" id="ARBA00023043"/>
    </source>
</evidence>
<dbReference type="SUPFAM" id="SSF48403">
    <property type="entry name" value="Ankyrin repeat"/>
    <property type="match status" value="1"/>
</dbReference>
<name>A0A813MH39_9BILA</name>
<dbReference type="Proteomes" id="UP000663870">
    <property type="component" value="Unassembled WGS sequence"/>
</dbReference>
<dbReference type="InterPro" id="IPR036770">
    <property type="entry name" value="Ankyrin_rpt-contain_sf"/>
</dbReference>
<evidence type="ECO:0000256" key="3">
    <source>
        <dbReference type="PROSITE-ProRule" id="PRU00023"/>
    </source>
</evidence>
<feature type="repeat" description="ANK" evidence="3">
    <location>
        <begin position="178"/>
        <end position="210"/>
    </location>
</feature>
<feature type="repeat" description="ANK" evidence="3">
    <location>
        <begin position="55"/>
        <end position="87"/>
    </location>
</feature>
<sequence length="298" mass="33267">MSWRLAIQSTKLLFSYVIPYKIKLFREALLNANIVRIRQLAYEKPKLLQRAIDADGNTALGLAILLGEVDVVATLLELGSDPNIANLFDGNHPLVFLAKLRSEENSKTLTLVDLLLHAGSNPLCEIRCRADNIKRVDPTQTPSYYETPLLCSIRFQNESVLRKILQHGIDVNTLNPETGTSPLMLAAALGYLNICNFLLDFGADVNACDFAGNTPLHLAIQGFGDKLPILHTLLEYGANINAINQDGSTPAMFAEQIQDEECIRLLQSRLNDTKDPPRYQEVEGNHQEQIDQKYFSFT</sequence>
<dbReference type="SMART" id="SM00248">
    <property type="entry name" value="ANK"/>
    <property type="match status" value="6"/>
</dbReference>
<dbReference type="EMBL" id="CAJNOL010000001">
    <property type="protein sequence ID" value="CAF0724494.1"/>
    <property type="molecule type" value="Genomic_DNA"/>
</dbReference>
<accession>A0A813MH39</accession>